<sequence>MHDRNYYEREYFDYKKYSKFYKAMVEYSIKFQEPVMMGFLPPSLKEVKDAVKNDQPIRYKDDGAWY</sequence>
<comment type="caution">
    <text evidence="1">The sequence shown here is derived from an EMBL/GenBank/DDBJ whole genome shotgun (WGS) entry which is preliminary data.</text>
</comment>
<protein>
    <submittedName>
        <fullName evidence="1">Uncharacterized protein</fullName>
    </submittedName>
</protein>
<keyword evidence="2" id="KW-1185">Reference proteome</keyword>
<dbReference type="RefSeq" id="WP_003716093.1">
    <property type="nucleotide sequence ID" value="NZ_AFTL01000019.1"/>
</dbReference>
<gene>
    <name evidence="1" type="ORF">HMPREF9102_1217</name>
</gene>
<proteinExistence type="predicted"/>
<reference evidence="1 2" key="1">
    <citation type="submission" date="2011-05" db="EMBL/GenBank/DDBJ databases">
        <authorList>
            <person name="Durkin A.S."/>
            <person name="Kim M."/>
            <person name="Radune D."/>
            <person name="Hostetler J."/>
            <person name="Torralba M."/>
            <person name="Gillis M."/>
            <person name="Methe B."/>
            <person name="Sutton G."/>
            <person name="Nelson K.E."/>
        </authorList>
    </citation>
    <scope>NUCLEOTIDE SEQUENCE [LARGE SCALE GENOMIC DNA]</scope>
    <source>
        <strain evidence="1 2">F0423</strain>
    </source>
</reference>
<accession>A0ABN0D362</accession>
<evidence type="ECO:0000313" key="2">
    <source>
        <dbReference type="Proteomes" id="UP000006035"/>
    </source>
</evidence>
<dbReference type="EMBL" id="AFTL01000019">
    <property type="protein sequence ID" value="EGS36016.1"/>
    <property type="molecule type" value="Genomic_DNA"/>
</dbReference>
<organism evidence="1 2">
    <name type="scientific">Limosilactobacillus oris F0423</name>
    <dbReference type="NCBI Taxonomy" id="944562"/>
    <lineage>
        <taxon>Bacteria</taxon>
        <taxon>Bacillati</taxon>
        <taxon>Bacillota</taxon>
        <taxon>Bacilli</taxon>
        <taxon>Lactobacillales</taxon>
        <taxon>Lactobacillaceae</taxon>
        <taxon>Limosilactobacillus</taxon>
    </lineage>
</organism>
<evidence type="ECO:0000313" key="1">
    <source>
        <dbReference type="EMBL" id="EGS36016.1"/>
    </source>
</evidence>
<dbReference type="Proteomes" id="UP000006035">
    <property type="component" value="Unassembled WGS sequence"/>
</dbReference>
<name>A0ABN0D362_9LACO</name>